<evidence type="ECO:0000259" key="7">
    <source>
        <dbReference type="Pfam" id="PF17851"/>
    </source>
</evidence>
<name>A0A543J6T5_9PSEU</name>
<keyword evidence="3 6" id="KW-0326">Glycosidase</keyword>
<accession>A0A543J6T5</accession>
<comment type="similarity">
    <text evidence="1 6">Belongs to the glycosyl hydrolase 43 family.</text>
</comment>
<dbReference type="InterPro" id="IPR023296">
    <property type="entry name" value="Glyco_hydro_beta-prop_sf"/>
</dbReference>
<dbReference type="SUPFAM" id="SSF75005">
    <property type="entry name" value="Arabinanase/levansucrase/invertase"/>
    <property type="match status" value="1"/>
</dbReference>
<dbReference type="Gene3D" id="2.60.120.200">
    <property type="match status" value="1"/>
</dbReference>
<dbReference type="GO" id="GO:0005975">
    <property type="term" value="P:carbohydrate metabolic process"/>
    <property type="evidence" value="ECO:0007669"/>
    <property type="project" value="InterPro"/>
</dbReference>
<dbReference type="PANTHER" id="PTHR42812:SF12">
    <property type="entry name" value="BETA-XYLOSIDASE-RELATED"/>
    <property type="match status" value="1"/>
</dbReference>
<dbReference type="Pfam" id="PF04616">
    <property type="entry name" value="Glyco_hydro_43"/>
    <property type="match status" value="1"/>
</dbReference>
<dbReference type="InterPro" id="IPR051795">
    <property type="entry name" value="Glycosyl_Hydrlase_43"/>
</dbReference>
<feature type="site" description="Important for catalytic activity, responsible for pKa modulation of the active site Glu and correct orientation of both the proton donor and substrate" evidence="5">
    <location>
        <position position="127"/>
    </location>
</feature>
<evidence type="ECO:0000256" key="2">
    <source>
        <dbReference type="ARBA" id="ARBA00022801"/>
    </source>
</evidence>
<dbReference type="InterPro" id="IPR041542">
    <property type="entry name" value="GH43_C2"/>
</dbReference>
<organism evidence="8 9">
    <name type="scientific">Saccharothrix saharensis</name>
    <dbReference type="NCBI Taxonomy" id="571190"/>
    <lineage>
        <taxon>Bacteria</taxon>
        <taxon>Bacillati</taxon>
        <taxon>Actinomycetota</taxon>
        <taxon>Actinomycetes</taxon>
        <taxon>Pseudonocardiales</taxon>
        <taxon>Pseudonocardiaceae</taxon>
        <taxon>Saccharothrix</taxon>
    </lineage>
</organism>
<dbReference type="Pfam" id="PF17851">
    <property type="entry name" value="GH43_C2"/>
    <property type="match status" value="1"/>
</dbReference>
<sequence length="499" mass="53969">MSPERGAFTNPVLPGFHPDPSVCRVGEDYYLVCSSFEYFPGVPLFHSRDLVRWTQLGNVLDRPDQLRLPLDTPSSAGVYAPTLRHHDGRFWLVTTNVSGGGNLLVTATDPAGPWSDPVLLPDLPGIDPDLAWDDDGTCWCTVAGVSQVRIDPRTGQVLDAPRRIWSGAPGVKAPEAPHLYRIGEYWYLVIAEGGTERGHGVSIARGRTPSGPFEPCPTNPVLTHRGTDHPIQNTGHGDLVQGPDGSWWLVLLGVRPGGGTPGWHVLGRETFLAPVTWVDDWPVVGPLELAASVPWPVAPEPTAAYRDDFDLPALGPAWISLRDRRERHCTTAERAGWLTLRARGASLDDRDVVFTGRRQQHPSCRVSALVDATTGTGGLAVRLDEEHHYEIEASADEVRVVARVGSLKTAVASRAVAGGPVVLGVDVREEENLRDARTGPDTVSFGIGEPDGTFTTLATLDGRYLSTEVAGGFTGRVIGLYAGAGTVHFDWFAHERIDD</sequence>
<dbReference type="Gene3D" id="2.115.10.20">
    <property type="entry name" value="Glycosyl hydrolase domain, family 43"/>
    <property type="match status" value="1"/>
</dbReference>
<feature type="active site" description="Proton donor" evidence="4">
    <location>
        <position position="175"/>
    </location>
</feature>
<dbReference type="InterPro" id="IPR013320">
    <property type="entry name" value="ConA-like_dom_sf"/>
</dbReference>
<dbReference type="OrthoDB" id="9801455at2"/>
<keyword evidence="2 6" id="KW-0378">Hydrolase</keyword>
<dbReference type="SUPFAM" id="SSF49899">
    <property type="entry name" value="Concanavalin A-like lectins/glucanases"/>
    <property type="match status" value="1"/>
</dbReference>
<dbReference type="CDD" id="cd18617">
    <property type="entry name" value="GH43_XynB-like"/>
    <property type="match status" value="1"/>
</dbReference>
<dbReference type="InterPro" id="IPR006710">
    <property type="entry name" value="Glyco_hydro_43"/>
</dbReference>
<evidence type="ECO:0000256" key="6">
    <source>
        <dbReference type="RuleBase" id="RU361187"/>
    </source>
</evidence>
<keyword evidence="9" id="KW-1185">Reference proteome</keyword>
<feature type="domain" description="Beta-xylosidase C-terminal Concanavalin A-like" evidence="7">
    <location>
        <begin position="306"/>
        <end position="493"/>
    </location>
</feature>
<dbReference type="Proteomes" id="UP000316628">
    <property type="component" value="Unassembled WGS sequence"/>
</dbReference>
<evidence type="ECO:0000256" key="5">
    <source>
        <dbReference type="PIRSR" id="PIRSR606710-2"/>
    </source>
</evidence>
<dbReference type="AlphaFoldDB" id="A0A543J6T5"/>
<dbReference type="EMBL" id="VFPP01000001">
    <property type="protein sequence ID" value="TQM78544.1"/>
    <property type="molecule type" value="Genomic_DNA"/>
</dbReference>
<evidence type="ECO:0000256" key="4">
    <source>
        <dbReference type="PIRSR" id="PIRSR606710-1"/>
    </source>
</evidence>
<proteinExistence type="inferred from homology"/>
<evidence type="ECO:0000313" key="9">
    <source>
        <dbReference type="Proteomes" id="UP000316628"/>
    </source>
</evidence>
<evidence type="ECO:0000313" key="8">
    <source>
        <dbReference type="EMBL" id="TQM78544.1"/>
    </source>
</evidence>
<gene>
    <name evidence="8" type="ORF">FHX81_0814</name>
</gene>
<dbReference type="RefSeq" id="WP_141975271.1">
    <property type="nucleotide sequence ID" value="NZ_VFPP01000001.1"/>
</dbReference>
<feature type="active site" description="Proton acceptor" evidence="4">
    <location>
        <position position="19"/>
    </location>
</feature>
<comment type="caution">
    <text evidence="8">The sequence shown here is derived from an EMBL/GenBank/DDBJ whole genome shotgun (WGS) entry which is preliminary data.</text>
</comment>
<reference evidence="8 9" key="1">
    <citation type="submission" date="2019-06" db="EMBL/GenBank/DDBJ databases">
        <title>Sequencing the genomes of 1000 actinobacteria strains.</title>
        <authorList>
            <person name="Klenk H.-P."/>
        </authorList>
    </citation>
    <scope>NUCLEOTIDE SEQUENCE [LARGE SCALE GENOMIC DNA]</scope>
    <source>
        <strain evidence="8 9">DSM 45456</strain>
    </source>
</reference>
<dbReference type="PANTHER" id="PTHR42812">
    <property type="entry name" value="BETA-XYLOSIDASE"/>
    <property type="match status" value="1"/>
</dbReference>
<evidence type="ECO:0000256" key="1">
    <source>
        <dbReference type="ARBA" id="ARBA00009865"/>
    </source>
</evidence>
<protein>
    <submittedName>
        <fullName evidence="8">Beta-xylosidase</fullName>
    </submittedName>
</protein>
<dbReference type="GO" id="GO:0004553">
    <property type="term" value="F:hydrolase activity, hydrolyzing O-glycosyl compounds"/>
    <property type="evidence" value="ECO:0007669"/>
    <property type="project" value="InterPro"/>
</dbReference>
<evidence type="ECO:0000256" key="3">
    <source>
        <dbReference type="ARBA" id="ARBA00023295"/>
    </source>
</evidence>